<dbReference type="EMBL" id="FOKY01000021">
    <property type="protein sequence ID" value="SFB92057.1"/>
    <property type="molecule type" value="Genomic_DNA"/>
</dbReference>
<sequence length="82" mass="9689">MMDRIEENMPVDRDKIFRNSRLEQKYPYVYDVIYTAFFWGGGGYRKKLWKDAQAPGIKQSCKQIIILCRALFYLLSIKSCGL</sequence>
<accession>A0A1I1EYJ6</accession>
<proteinExistence type="predicted"/>
<name>A0A1I1EYJ6_BREAD</name>
<keyword evidence="2" id="KW-1185">Reference proteome</keyword>
<dbReference type="Proteomes" id="UP000240042">
    <property type="component" value="Unassembled WGS sequence"/>
</dbReference>
<evidence type="ECO:0000313" key="2">
    <source>
        <dbReference type="Proteomes" id="UP000240042"/>
    </source>
</evidence>
<protein>
    <submittedName>
        <fullName evidence="1">Uncharacterized protein</fullName>
    </submittedName>
</protein>
<organism evidence="1 2">
    <name type="scientific">Brevinema andersonii</name>
    <dbReference type="NCBI Taxonomy" id="34097"/>
    <lineage>
        <taxon>Bacteria</taxon>
        <taxon>Pseudomonadati</taxon>
        <taxon>Spirochaetota</taxon>
        <taxon>Spirochaetia</taxon>
        <taxon>Brevinematales</taxon>
        <taxon>Brevinemataceae</taxon>
        <taxon>Brevinema</taxon>
    </lineage>
</organism>
<dbReference type="AlphaFoldDB" id="A0A1I1EYJ6"/>
<reference evidence="2" key="1">
    <citation type="submission" date="2016-10" db="EMBL/GenBank/DDBJ databases">
        <authorList>
            <person name="Varghese N."/>
            <person name="Submissions S."/>
        </authorList>
    </citation>
    <scope>NUCLEOTIDE SEQUENCE [LARGE SCALE GENOMIC DNA]</scope>
    <source>
        <strain evidence="2">ATCC 43811</strain>
    </source>
</reference>
<dbReference type="STRING" id="34097.SAMN02745150_01322"/>
<gene>
    <name evidence="1" type="ORF">SAMN02745150_01322</name>
</gene>
<evidence type="ECO:0000313" key="1">
    <source>
        <dbReference type="EMBL" id="SFB92057.1"/>
    </source>
</evidence>